<reference evidence="1 2" key="1">
    <citation type="submission" date="2016-07" db="EMBL/GenBank/DDBJ databases">
        <title>Caryophanon tenue genome sequencing.</title>
        <authorList>
            <person name="Verma A."/>
            <person name="Pal Y."/>
            <person name="Krishnamurthi S."/>
        </authorList>
    </citation>
    <scope>NUCLEOTIDE SEQUENCE [LARGE SCALE GENOMIC DNA]</scope>
    <source>
        <strain evidence="1 2">DSM 14152</strain>
    </source>
</reference>
<organism evidence="1 2">
    <name type="scientific">Caryophanon tenue</name>
    <dbReference type="NCBI Taxonomy" id="33978"/>
    <lineage>
        <taxon>Bacteria</taxon>
        <taxon>Bacillati</taxon>
        <taxon>Bacillota</taxon>
        <taxon>Bacilli</taxon>
        <taxon>Bacillales</taxon>
        <taxon>Caryophanaceae</taxon>
        <taxon>Caryophanon</taxon>
    </lineage>
</organism>
<keyword evidence="2" id="KW-1185">Reference proteome</keyword>
<comment type="caution">
    <text evidence="1">The sequence shown here is derived from an EMBL/GenBank/DDBJ whole genome shotgun (WGS) entry which is preliminary data.</text>
</comment>
<dbReference type="RefSeq" id="WP_066546907.1">
    <property type="nucleotide sequence ID" value="NZ_MASJ01000038.1"/>
</dbReference>
<sequence length="125" mass="14599">MYKDLSSGIKSSITRSINISLESYFAEIEWDENRFSMEDVVTYWRKYSEENAAWFDKVSEEVRGSQAFHEELARKINDSLEKMLNEQPTAEQVEALEALQKEHGTNYDYGCKAEAAFIEQKLRAR</sequence>
<protein>
    <recommendedName>
        <fullName evidence="3">Group-specific protein</fullName>
    </recommendedName>
</protein>
<name>A0A1C0Y825_9BACL</name>
<dbReference type="OrthoDB" id="2737829at2"/>
<evidence type="ECO:0000313" key="1">
    <source>
        <dbReference type="EMBL" id="OCS83300.1"/>
    </source>
</evidence>
<evidence type="ECO:0008006" key="3">
    <source>
        <dbReference type="Google" id="ProtNLM"/>
    </source>
</evidence>
<dbReference type="EMBL" id="MASJ01000038">
    <property type="protein sequence ID" value="OCS83300.1"/>
    <property type="molecule type" value="Genomic_DNA"/>
</dbReference>
<dbReference type="STRING" id="33978.A6M13_04555"/>
<proteinExistence type="predicted"/>
<dbReference type="Proteomes" id="UP000093199">
    <property type="component" value="Unassembled WGS sequence"/>
</dbReference>
<dbReference type="AlphaFoldDB" id="A0A1C0Y825"/>
<accession>A0A1C0Y825</accession>
<gene>
    <name evidence="1" type="ORF">A6M13_04555</name>
</gene>
<evidence type="ECO:0000313" key="2">
    <source>
        <dbReference type="Proteomes" id="UP000093199"/>
    </source>
</evidence>